<dbReference type="RefSeq" id="WP_160651915.1">
    <property type="nucleotide sequence ID" value="NZ_RSEJ01000012.1"/>
</dbReference>
<gene>
    <name evidence="8" type="ORF">EIZ48_12750</name>
</gene>
<dbReference type="Gene3D" id="3.30.2320.10">
    <property type="entry name" value="hypothetical protein PF0899 domain"/>
    <property type="match status" value="1"/>
</dbReference>
<dbReference type="Gene3D" id="3.30.2400.10">
    <property type="entry name" value="Major capsid protein gp5"/>
    <property type="match status" value="1"/>
</dbReference>
<organism evidence="8 9">
    <name type="scientific">Photobacterium alginatilyticum</name>
    <dbReference type="NCBI Taxonomy" id="1775171"/>
    <lineage>
        <taxon>Bacteria</taxon>
        <taxon>Pseudomonadati</taxon>
        <taxon>Pseudomonadota</taxon>
        <taxon>Gammaproteobacteria</taxon>
        <taxon>Vibrionales</taxon>
        <taxon>Vibrionaceae</taxon>
        <taxon>Photobacterium</taxon>
    </lineage>
</organism>
<dbReference type="Pfam" id="PF05065">
    <property type="entry name" value="Phage_capsid"/>
    <property type="match status" value="1"/>
</dbReference>
<accession>A0ABW9YIQ9</accession>
<protein>
    <submittedName>
        <fullName evidence="8">Phage major capsid protein</fullName>
    </submittedName>
</protein>
<sequence length="608" mass="66430">MTINLENRTAEIAFSSENPVERWGGFEVLDHSEGAVDLVRFETGEAALLADHNWRDQIGVILEARIDQATKKGRALVKFSQSQRGEEFFQDVIDGIRRSISVGYEILEAKLEQHQRDGLDVYRITRWRPIEASIVSVPADLESGVGRSDETGPLTCRDGKTEYYAGRTIENDFKGSESHTEGEKMTDKTKPDAITRAKEEADKKRAADLMEMGENFKCPDLAARVFAEGGDCDDLRVKILESRSTSKPEAARSGDLDIGLTDAEADSFRITNLLRAQVDPQYKKQAGFEMEAARAVTEKMVARGMPVSDGFNIPLEVLKREIKVDGNAAPLVADNLVASSFIELLQNKLGVMQAGATVLSGLVGNVVIPRALTGPKAFWIKKEGDNTTNTTATFDDLTMTPKHLGAYVDISAQALIQAEIPLEMWLRSELANAIALEIDRAAIYGNPLESDKTTATGEPKGLVKYAKLPTVDFTAENPTYAELVAMETKLETANAEGPFKFLVNPATKGHARTTQKFTGDTITGGTIWEPGGKLIERPAIVTNQITKGDIFAGNWADLVVGIWGGLNLLADPYTGGKSGSLRLVARQFVDTAVRREVQFVHGRKKPAA</sequence>
<dbReference type="InterPro" id="IPR024455">
    <property type="entry name" value="Phage_capsid"/>
</dbReference>
<feature type="region of interest" description="Disordered" evidence="5">
    <location>
        <begin position="172"/>
        <end position="191"/>
    </location>
</feature>
<proteinExistence type="predicted"/>
<evidence type="ECO:0000256" key="1">
    <source>
        <dbReference type="ARBA" id="ARBA00004328"/>
    </source>
</evidence>
<feature type="domain" description="Phage capsid-like C-terminal" evidence="7">
    <location>
        <begin position="337"/>
        <end position="601"/>
    </location>
</feature>
<dbReference type="SUPFAM" id="SSF56563">
    <property type="entry name" value="Major capsid protein gp5"/>
    <property type="match status" value="1"/>
</dbReference>
<comment type="subcellular location">
    <subcellularLocation>
        <location evidence="1">Virion</location>
    </subcellularLocation>
</comment>
<comment type="caution">
    <text evidence="8">The sequence shown here is derived from an EMBL/GenBank/DDBJ whole genome shotgun (WGS) entry which is preliminary data.</text>
</comment>
<name>A0ABW9YIQ9_9GAMM</name>
<dbReference type="EMBL" id="RSEJ01000012">
    <property type="protein sequence ID" value="NBI53447.1"/>
    <property type="molecule type" value="Genomic_DNA"/>
</dbReference>
<feature type="domain" description="Prohead serine protease" evidence="6">
    <location>
        <begin position="41"/>
        <end position="146"/>
    </location>
</feature>
<evidence type="ECO:0000313" key="9">
    <source>
        <dbReference type="Proteomes" id="UP000738517"/>
    </source>
</evidence>
<dbReference type="InterPro" id="IPR054612">
    <property type="entry name" value="Phage_capsid-like_C"/>
</dbReference>
<evidence type="ECO:0000256" key="3">
    <source>
        <dbReference type="ARBA" id="ARBA00022670"/>
    </source>
</evidence>
<evidence type="ECO:0000256" key="4">
    <source>
        <dbReference type="ARBA" id="ARBA00022801"/>
    </source>
</evidence>
<keyword evidence="3" id="KW-0645">Protease</keyword>
<dbReference type="Pfam" id="PF04586">
    <property type="entry name" value="Peptidase_S78"/>
    <property type="match status" value="1"/>
</dbReference>
<keyword evidence="2" id="KW-1188">Viral release from host cell</keyword>
<evidence type="ECO:0000256" key="2">
    <source>
        <dbReference type="ARBA" id="ARBA00022612"/>
    </source>
</evidence>
<evidence type="ECO:0000256" key="5">
    <source>
        <dbReference type="SAM" id="MobiDB-lite"/>
    </source>
</evidence>
<evidence type="ECO:0000313" key="8">
    <source>
        <dbReference type="EMBL" id="NBI53447.1"/>
    </source>
</evidence>
<dbReference type="Proteomes" id="UP000738517">
    <property type="component" value="Unassembled WGS sequence"/>
</dbReference>
<keyword evidence="9" id="KW-1185">Reference proteome</keyword>
<dbReference type="InterPro" id="IPR054613">
    <property type="entry name" value="Peptidase_S78_dom"/>
</dbReference>
<dbReference type="NCBIfam" id="TIGR01554">
    <property type="entry name" value="major_cap_HK97"/>
    <property type="match status" value="1"/>
</dbReference>
<reference evidence="8 9" key="1">
    <citation type="journal article" date="2017" name="Int. J. Syst. Evol. Microbiol.">
        <title>Photobacterium alginatilyticum sp. nov., a marine bacterium isolated from bottom seawater.</title>
        <authorList>
            <person name="Wang X."/>
            <person name="Wang Y."/>
            <person name="Yang X."/>
            <person name="Sun H."/>
            <person name="Li B."/>
            <person name="Zhang X.H."/>
        </authorList>
    </citation>
    <scope>NUCLEOTIDE SEQUENCE [LARGE SCALE GENOMIC DNA]</scope>
    <source>
        <strain evidence="8 9">P03D4</strain>
    </source>
</reference>
<evidence type="ECO:0000259" key="7">
    <source>
        <dbReference type="Pfam" id="PF05065"/>
    </source>
</evidence>
<keyword evidence="4" id="KW-0378">Hydrolase</keyword>
<evidence type="ECO:0000259" key="6">
    <source>
        <dbReference type="Pfam" id="PF04586"/>
    </source>
</evidence>